<dbReference type="Proteomes" id="UP001228113">
    <property type="component" value="Chromosome"/>
</dbReference>
<proteinExistence type="predicted"/>
<dbReference type="RefSeq" id="WP_316411297.1">
    <property type="nucleotide sequence ID" value="NZ_AP027081.1"/>
</dbReference>
<reference evidence="2" key="1">
    <citation type="journal article" date="2023" name="Int. J. Syst. Evol. Microbiol.">
        <title>Mesoterricola silvestris gen. nov., sp. nov., Mesoterricola sediminis sp. nov., Geothrix oryzae sp. nov., Geothrix edaphica sp. nov., Geothrix rubra sp. nov., and Geothrix limicola sp. nov., six novel members of Acidobacteriota isolated from soils.</title>
        <authorList>
            <person name="Itoh H."/>
            <person name="Sugisawa Y."/>
            <person name="Mise K."/>
            <person name="Xu Z."/>
            <person name="Kuniyasu M."/>
            <person name="Ushijima N."/>
            <person name="Kawano K."/>
            <person name="Kobayashi E."/>
            <person name="Shiratori Y."/>
            <person name="Masuda Y."/>
            <person name="Senoo K."/>
        </authorList>
    </citation>
    <scope>NUCLEOTIDE SEQUENCE</scope>
    <source>
        <strain evidence="2">W786</strain>
    </source>
</reference>
<name>A0AA48KBM2_9BACT</name>
<organism evidence="2 3">
    <name type="scientific">Mesoterricola sediminis</name>
    <dbReference type="NCBI Taxonomy" id="2927980"/>
    <lineage>
        <taxon>Bacteria</taxon>
        <taxon>Pseudomonadati</taxon>
        <taxon>Acidobacteriota</taxon>
        <taxon>Holophagae</taxon>
        <taxon>Holophagales</taxon>
        <taxon>Holophagaceae</taxon>
        <taxon>Mesoterricola</taxon>
    </lineage>
</organism>
<keyword evidence="1" id="KW-0472">Membrane</keyword>
<dbReference type="EMBL" id="AP027081">
    <property type="protein sequence ID" value="BDU76264.1"/>
    <property type="molecule type" value="Genomic_DNA"/>
</dbReference>
<keyword evidence="3" id="KW-1185">Reference proteome</keyword>
<accession>A0AA48KBM2</accession>
<keyword evidence="1" id="KW-0812">Transmembrane</keyword>
<evidence type="ECO:0000256" key="1">
    <source>
        <dbReference type="SAM" id="Phobius"/>
    </source>
</evidence>
<evidence type="ECO:0000313" key="2">
    <source>
        <dbReference type="EMBL" id="BDU76264.1"/>
    </source>
</evidence>
<gene>
    <name evidence="2" type="ORF">METESE_12220</name>
</gene>
<keyword evidence="1" id="KW-1133">Transmembrane helix</keyword>
<evidence type="ECO:0000313" key="3">
    <source>
        <dbReference type="Proteomes" id="UP001228113"/>
    </source>
</evidence>
<dbReference type="AlphaFoldDB" id="A0AA48KBM2"/>
<feature type="transmembrane region" description="Helical" evidence="1">
    <location>
        <begin position="20"/>
        <end position="36"/>
    </location>
</feature>
<protein>
    <submittedName>
        <fullName evidence="2">Uncharacterized protein</fullName>
    </submittedName>
</protein>
<dbReference type="KEGG" id="msea:METESE_12220"/>
<sequence length="42" mass="4770">MKASVISATVAGAALRRPGFWARLWLIFSFPFRYVLTGEIRL</sequence>